<comment type="caution">
    <text evidence="2">The sequence shown here is derived from an EMBL/GenBank/DDBJ whole genome shotgun (WGS) entry which is preliminary data.</text>
</comment>
<dbReference type="EMBL" id="JAHWGI010001000">
    <property type="protein sequence ID" value="KAK3920438.1"/>
    <property type="molecule type" value="Genomic_DNA"/>
</dbReference>
<reference evidence="2" key="1">
    <citation type="submission" date="2021-07" db="EMBL/GenBank/DDBJ databases">
        <authorList>
            <person name="Catto M.A."/>
            <person name="Jacobson A."/>
            <person name="Kennedy G."/>
            <person name="Labadie P."/>
            <person name="Hunt B.G."/>
            <person name="Srinivasan R."/>
        </authorList>
    </citation>
    <scope>NUCLEOTIDE SEQUENCE</scope>
    <source>
        <strain evidence="2">PL_HMW_Pooled</strain>
        <tissue evidence="2">Head</tissue>
    </source>
</reference>
<keyword evidence="3" id="KW-1185">Reference proteome</keyword>
<evidence type="ECO:0000256" key="1">
    <source>
        <dbReference type="SAM" id="MobiDB-lite"/>
    </source>
</evidence>
<evidence type="ECO:0000313" key="2">
    <source>
        <dbReference type="EMBL" id="KAK3920438.1"/>
    </source>
</evidence>
<accession>A0AAE1HG03</accession>
<protein>
    <submittedName>
        <fullName evidence="2">E3 ubiquitin-protein ligase NEURL3</fullName>
    </submittedName>
</protein>
<dbReference type="AlphaFoldDB" id="A0AAE1HG03"/>
<reference evidence="2" key="2">
    <citation type="journal article" date="2023" name="BMC Genomics">
        <title>Pest status, molecular evolution, and epigenetic factors derived from the genome assembly of Frankliniella fusca, a thysanopteran phytovirus vector.</title>
        <authorList>
            <person name="Catto M.A."/>
            <person name="Labadie P.E."/>
            <person name="Jacobson A.L."/>
            <person name="Kennedy G.G."/>
            <person name="Srinivasan R."/>
            <person name="Hunt B.G."/>
        </authorList>
    </citation>
    <scope>NUCLEOTIDE SEQUENCE</scope>
    <source>
        <strain evidence="2">PL_HMW_Pooled</strain>
    </source>
</reference>
<sequence>MTPPPPPSLAIVAISQTPPIVRTGQNVLLRVSWFRAAGSAAQAQHQQMVPWGPMGPAAAHANPMYYSWPQGPMMSQQNVAVKPWEVEISDSSSDSDCFQPSQKRGPGRPKKEKKADQDFSASVPEAPKGSSVIASSPKDRSSECNFWKGNYLLKPCGHAKYCRLCVNRLRDESIKMKRLSKCLNADCYDLVTGWLLLINVSA</sequence>
<proteinExistence type="predicted"/>
<dbReference type="Proteomes" id="UP001219518">
    <property type="component" value="Unassembled WGS sequence"/>
</dbReference>
<organism evidence="2 3">
    <name type="scientific">Frankliniella fusca</name>
    <dbReference type="NCBI Taxonomy" id="407009"/>
    <lineage>
        <taxon>Eukaryota</taxon>
        <taxon>Metazoa</taxon>
        <taxon>Ecdysozoa</taxon>
        <taxon>Arthropoda</taxon>
        <taxon>Hexapoda</taxon>
        <taxon>Insecta</taxon>
        <taxon>Pterygota</taxon>
        <taxon>Neoptera</taxon>
        <taxon>Paraneoptera</taxon>
        <taxon>Thysanoptera</taxon>
        <taxon>Terebrantia</taxon>
        <taxon>Thripoidea</taxon>
        <taxon>Thripidae</taxon>
        <taxon>Frankliniella</taxon>
    </lineage>
</organism>
<name>A0AAE1HG03_9NEOP</name>
<evidence type="ECO:0000313" key="3">
    <source>
        <dbReference type="Proteomes" id="UP001219518"/>
    </source>
</evidence>
<gene>
    <name evidence="2" type="ORF">KUF71_001150</name>
</gene>
<feature type="region of interest" description="Disordered" evidence="1">
    <location>
        <begin position="90"/>
        <end position="141"/>
    </location>
</feature>